<evidence type="ECO:0000313" key="9">
    <source>
        <dbReference type="Proteomes" id="UP000192907"/>
    </source>
</evidence>
<dbReference type="PANTHER" id="PTHR30482">
    <property type="entry name" value="HIGH-AFFINITY BRANCHED-CHAIN AMINO ACID TRANSPORT SYSTEM PERMEASE"/>
    <property type="match status" value="1"/>
</dbReference>
<evidence type="ECO:0000256" key="1">
    <source>
        <dbReference type="ARBA" id="ARBA00004651"/>
    </source>
</evidence>
<dbReference type="NCBIfam" id="NF008450">
    <property type="entry name" value="PRK11301.1"/>
    <property type="match status" value="1"/>
</dbReference>
<dbReference type="STRING" id="1513793.SAMN06296036_13329"/>
<feature type="transmembrane region" description="Helical" evidence="6">
    <location>
        <begin position="77"/>
        <end position="98"/>
    </location>
</feature>
<evidence type="ECO:0000256" key="2">
    <source>
        <dbReference type="ARBA" id="ARBA00022475"/>
    </source>
</evidence>
<dbReference type="GO" id="GO:0005886">
    <property type="term" value="C:plasma membrane"/>
    <property type="evidence" value="ECO:0007669"/>
    <property type="project" value="UniProtKB-SubCell"/>
</dbReference>
<keyword evidence="5 6" id="KW-0472">Membrane</keyword>
<comment type="subcellular location">
    <subcellularLocation>
        <location evidence="1">Cell membrane</location>
        <topology evidence="1">Multi-pass membrane protein</topology>
    </subcellularLocation>
</comment>
<feature type="transmembrane region" description="Helical" evidence="6">
    <location>
        <begin position="332"/>
        <end position="356"/>
    </location>
</feature>
<dbReference type="Proteomes" id="UP000192907">
    <property type="component" value="Unassembled WGS sequence"/>
</dbReference>
<keyword evidence="2" id="KW-1003">Cell membrane</keyword>
<dbReference type="CDD" id="cd06581">
    <property type="entry name" value="TM_PBP1_LivM_like"/>
    <property type="match status" value="1"/>
</dbReference>
<proteinExistence type="predicted"/>
<evidence type="ECO:0000256" key="5">
    <source>
        <dbReference type="ARBA" id="ARBA00023136"/>
    </source>
</evidence>
<keyword evidence="4 6" id="KW-1133">Transmembrane helix</keyword>
<evidence type="ECO:0000256" key="3">
    <source>
        <dbReference type="ARBA" id="ARBA00022692"/>
    </source>
</evidence>
<feature type="transmembrane region" description="Helical" evidence="6">
    <location>
        <begin position="152"/>
        <end position="172"/>
    </location>
</feature>
<evidence type="ECO:0000256" key="6">
    <source>
        <dbReference type="SAM" id="Phobius"/>
    </source>
</evidence>
<feature type="transmembrane region" description="Helical" evidence="6">
    <location>
        <begin position="368"/>
        <end position="384"/>
    </location>
</feature>
<name>A0A1Y6CP91_9BACT</name>
<gene>
    <name evidence="8" type="ORF">SAMN06296036_13329</name>
</gene>
<dbReference type="AlphaFoldDB" id="A0A1Y6CP91"/>
<dbReference type="InterPro" id="IPR021807">
    <property type="entry name" value="LivHM_N"/>
</dbReference>
<dbReference type="Pfam" id="PF11862">
    <property type="entry name" value="DUF3382"/>
    <property type="match status" value="1"/>
</dbReference>
<feature type="transmembrane region" description="Helical" evidence="6">
    <location>
        <begin position="179"/>
        <end position="199"/>
    </location>
</feature>
<dbReference type="Pfam" id="PF02653">
    <property type="entry name" value="BPD_transp_2"/>
    <property type="match status" value="1"/>
</dbReference>
<evidence type="ECO:0000259" key="7">
    <source>
        <dbReference type="Pfam" id="PF11862"/>
    </source>
</evidence>
<accession>A0A1Y6CP91</accession>
<feature type="transmembrane region" description="Helical" evidence="6">
    <location>
        <begin position="247"/>
        <end position="264"/>
    </location>
</feature>
<dbReference type="InterPro" id="IPR001851">
    <property type="entry name" value="ABC_transp_permease"/>
</dbReference>
<keyword evidence="9" id="KW-1185">Reference proteome</keyword>
<organism evidence="8 9">
    <name type="scientific">Pseudobacteriovorax antillogorgiicola</name>
    <dbReference type="NCBI Taxonomy" id="1513793"/>
    <lineage>
        <taxon>Bacteria</taxon>
        <taxon>Pseudomonadati</taxon>
        <taxon>Bdellovibrionota</taxon>
        <taxon>Oligoflexia</taxon>
        <taxon>Oligoflexales</taxon>
        <taxon>Pseudobacteriovoracaceae</taxon>
        <taxon>Pseudobacteriovorax</taxon>
    </lineage>
</organism>
<dbReference type="EMBL" id="FWZT01000033">
    <property type="protein sequence ID" value="SMF79100.1"/>
    <property type="molecule type" value="Genomic_DNA"/>
</dbReference>
<feature type="transmembrane region" description="Helical" evidence="6">
    <location>
        <begin position="36"/>
        <end position="56"/>
    </location>
</feature>
<dbReference type="PANTHER" id="PTHR30482:SF20">
    <property type="entry name" value="HIGH-AFFINITY BRANCHED-CHAIN AMINO ACID TRANSPORT SYSTEM PERMEASE PROTEIN LIVM"/>
    <property type="match status" value="1"/>
</dbReference>
<dbReference type="InterPro" id="IPR043428">
    <property type="entry name" value="LivM-like"/>
</dbReference>
<evidence type="ECO:0000313" key="8">
    <source>
        <dbReference type="EMBL" id="SMF79100.1"/>
    </source>
</evidence>
<evidence type="ECO:0000256" key="4">
    <source>
        <dbReference type="ARBA" id="ARBA00022989"/>
    </source>
</evidence>
<feature type="domain" description="High-affinity branched-chain amino acid transport system permease LivHM N-terminal" evidence="7">
    <location>
        <begin position="2"/>
        <end position="89"/>
    </location>
</feature>
<feature type="transmembrane region" description="Helical" evidence="6">
    <location>
        <begin position="104"/>
        <end position="124"/>
    </location>
</feature>
<keyword evidence="3 6" id="KW-0812">Transmembrane</keyword>
<dbReference type="GO" id="GO:0015658">
    <property type="term" value="F:branched-chain amino acid transmembrane transporter activity"/>
    <property type="evidence" value="ECO:0007669"/>
    <property type="project" value="InterPro"/>
</dbReference>
<reference evidence="9" key="1">
    <citation type="submission" date="2017-04" db="EMBL/GenBank/DDBJ databases">
        <authorList>
            <person name="Varghese N."/>
            <person name="Submissions S."/>
        </authorList>
    </citation>
    <scope>NUCLEOTIDE SEQUENCE [LARGE SCALE GENOMIC DNA]</scope>
    <source>
        <strain evidence="9">RKEM611</strain>
    </source>
</reference>
<protein>
    <submittedName>
        <fullName evidence="8">Amino acid/amide ABC transporter membrane protein 2, HAAT family</fullName>
    </submittedName>
</protein>
<feature type="transmembrane region" description="Helical" evidence="6">
    <location>
        <begin position="297"/>
        <end position="317"/>
    </location>
</feature>
<sequence length="402" mass="43268">MRSALISGLFALAVFGPITGLVLDGYDFKAHPTRPFILATLVLAGSFVFNIIRGLGPQLSVGMTKRPQLKLSRPQQRSLLAGLLGLAIVLPFIGQSWITSLNFALIYVLLGLGLNIVVGLAGLLDLGFVAFYAVGAYGYALGNHYLGLGFWGAIPFAAVTAGIMGAILGFPVLRMHGDYLAIVTLGFGEIIHLVLVNWVDFTGGPSGMEAPPPTLFGMEFNAWSMTGAPLFHEVLGIEFDPSYGKSFIYFSLLAFVIGACYFCIRLKASPWGRAWEALKEDEIACRSLGINHVTVKLSAFSLGAMIGGVAGVFFAGIQELVNPDSFTFFESAIILAIVVLGGMGSIPGVILAAITLRMLPEVLRDFQEYRILIFGVLMVAMMIWRPSGLVKTKRKSYAKLEV</sequence>